<feature type="active site" description="Pros-phosphohistidine intermediate" evidence="13 14">
    <location>
        <position position="116"/>
    </location>
</feature>
<sequence>MLERTLSILKPDVVRRNIAGQVNSYIENSGLKIVIQKMCLLTRYQAEEFYAIHRSQAFFVPLIDFMVSGPVVVQVLEGENAISLYREIMGATDPKKARPGTIRADFAESIDANCVHGSDSLDNASREIRFFFSEYELLSLKMC</sequence>
<feature type="binding site" evidence="13 14">
    <location>
        <position position="103"/>
    </location>
    <ligand>
        <name>ATP</name>
        <dbReference type="ChEBI" id="CHEBI:30616"/>
    </ligand>
</feature>
<keyword evidence="7 13" id="KW-0479">Metal-binding</keyword>
<dbReference type="GO" id="GO:0046872">
    <property type="term" value="F:metal ion binding"/>
    <property type="evidence" value="ECO:0007669"/>
    <property type="project" value="UniProtKB-KW"/>
</dbReference>
<protein>
    <recommendedName>
        <fullName evidence="3 13">Nucleoside diphosphate kinase</fullName>
        <shortName evidence="13">NDK</shortName>
        <shortName evidence="13">NDP kinase</shortName>
        <ecNumber evidence="2 13">2.7.4.6</ecNumber>
    </recommendedName>
    <alternativeName>
        <fullName evidence="13">Nucleoside-2-P kinase</fullName>
    </alternativeName>
</protein>
<dbReference type="InterPro" id="IPR034907">
    <property type="entry name" value="NDK-like_dom"/>
</dbReference>
<comment type="catalytic activity">
    <reaction evidence="13">
        <text>a ribonucleoside 5'-diphosphate + ATP = a ribonucleoside 5'-triphosphate + ADP</text>
        <dbReference type="Rhea" id="RHEA:18113"/>
        <dbReference type="ChEBI" id="CHEBI:30616"/>
        <dbReference type="ChEBI" id="CHEBI:57930"/>
        <dbReference type="ChEBI" id="CHEBI:61557"/>
        <dbReference type="ChEBI" id="CHEBI:456216"/>
        <dbReference type="EC" id="2.7.4.6"/>
    </reaction>
</comment>
<comment type="similarity">
    <text evidence="1 13 14 15">Belongs to the NDK family.</text>
</comment>
<dbReference type="PROSITE" id="PS51374">
    <property type="entry name" value="NDPK_LIKE"/>
    <property type="match status" value="1"/>
</dbReference>
<comment type="catalytic activity">
    <reaction evidence="13 16">
        <text>a 2'-deoxyribonucleoside 5'-diphosphate + ATP = a 2'-deoxyribonucleoside 5'-triphosphate + ADP</text>
        <dbReference type="Rhea" id="RHEA:44640"/>
        <dbReference type="ChEBI" id="CHEBI:30616"/>
        <dbReference type="ChEBI" id="CHEBI:61560"/>
        <dbReference type="ChEBI" id="CHEBI:73316"/>
        <dbReference type="ChEBI" id="CHEBI:456216"/>
        <dbReference type="EC" id="2.7.4.6"/>
    </reaction>
</comment>
<evidence type="ECO:0000256" key="3">
    <source>
        <dbReference type="ARBA" id="ARBA00017632"/>
    </source>
</evidence>
<feature type="domain" description="Nucleoside diphosphate kinase-like" evidence="17">
    <location>
        <begin position="2"/>
        <end position="139"/>
    </location>
</feature>
<evidence type="ECO:0000256" key="9">
    <source>
        <dbReference type="ARBA" id="ARBA00022777"/>
    </source>
</evidence>
<feature type="binding site" evidence="13 14">
    <location>
        <position position="58"/>
    </location>
    <ligand>
        <name>ATP</name>
        <dbReference type="ChEBI" id="CHEBI:30616"/>
    </ligand>
</feature>
<evidence type="ECO:0000256" key="5">
    <source>
        <dbReference type="ARBA" id="ARBA00022553"/>
    </source>
</evidence>
<keyword evidence="8 13" id="KW-0547">Nucleotide-binding</keyword>
<dbReference type="InterPro" id="IPR036850">
    <property type="entry name" value="NDK-like_dom_sf"/>
</dbReference>
<comment type="subcellular location">
    <subcellularLocation>
        <location evidence="13">Cytoplasm</location>
    </subcellularLocation>
</comment>
<evidence type="ECO:0000256" key="2">
    <source>
        <dbReference type="ARBA" id="ARBA00012966"/>
    </source>
</evidence>
<evidence type="ECO:0000256" key="14">
    <source>
        <dbReference type="PROSITE-ProRule" id="PRU00706"/>
    </source>
</evidence>
<keyword evidence="6 13" id="KW-0808">Transferase</keyword>
<keyword evidence="12 13" id="KW-0546">Nucleotide metabolism</keyword>
<evidence type="ECO:0000256" key="10">
    <source>
        <dbReference type="ARBA" id="ARBA00022840"/>
    </source>
</evidence>
<keyword evidence="19" id="KW-1185">Reference proteome</keyword>
<dbReference type="CDD" id="cd04413">
    <property type="entry name" value="NDPk_I"/>
    <property type="match status" value="1"/>
</dbReference>
<keyword evidence="9 13" id="KW-0418">Kinase</keyword>
<keyword evidence="5 13" id="KW-0597">Phosphoprotein</keyword>
<dbReference type="HAMAP" id="MF_00451">
    <property type="entry name" value="NDP_kinase"/>
    <property type="match status" value="1"/>
</dbReference>
<comment type="cofactor">
    <cofactor evidence="13">
        <name>Mg(2+)</name>
        <dbReference type="ChEBI" id="CHEBI:18420"/>
    </cofactor>
</comment>
<dbReference type="EC" id="2.7.4.6" evidence="2 13"/>
<dbReference type="PROSITE" id="PS00469">
    <property type="entry name" value="NDPK"/>
    <property type="match status" value="1"/>
</dbReference>
<feature type="binding site" evidence="13 14">
    <location>
        <position position="92"/>
    </location>
    <ligand>
        <name>ATP</name>
        <dbReference type="ChEBI" id="CHEBI:30616"/>
    </ligand>
</feature>
<evidence type="ECO:0000256" key="15">
    <source>
        <dbReference type="RuleBase" id="RU004011"/>
    </source>
</evidence>
<dbReference type="RefSeq" id="WP_158407038.1">
    <property type="nucleotide sequence ID" value="NZ_CP033454.1"/>
</dbReference>
<evidence type="ECO:0000313" key="18">
    <source>
        <dbReference type="EMBL" id="QGR03844.1"/>
    </source>
</evidence>
<evidence type="ECO:0000256" key="12">
    <source>
        <dbReference type="ARBA" id="ARBA00023080"/>
    </source>
</evidence>
<dbReference type="InterPro" id="IPR023005">
    <property type="entry name" value="Nucleoside_diP_kinase_AS"/>
</dbReference>
<evidence type="ECO:0000256" key="6">
    <source>
        <dbReference type="ARBA" id="ARBA00022679"/>
    </source>
</evidence>
<evidence type="ECO:0000256" key="8">
    <source>
        <dbReference type="ARBA" id="ARBA00022741"/>
    </source>
</evidence>
<gene>
    <name evidence="13" type="primary">ndk</name>
    <name evidence="18" type="ORF">EDL80_04805</name>
</gene>
<reference evidence="18 19" key="1">
    <citation type="submission" date="2018-10" db="EMBL/GenBank/DDBJ databases">
        <title>Propagation and draft genome sequences of three atypical Erhlichia ruminantium isolates.</title>
        <authorList>
            <person name="Liebenberg J."/>
            <person name="Steyn H."/>
            <person name="Josemans A."/>
            <person name="Zweygarth E."/>
        </authorList>
    </citation>
    <scope>NUCLEOTIDE SEQUENCE [LARGE SCALE GENOMIC DNA]</scope>
    <source>
        <strain evidence="18 19">Omatjenne</strain>
    </source>
</reference>
<dbReference type="EMBL" id="CP033455">
    <property type="protein sequence ID" value="QGR03844.1"/>
    <property type="molecule type" value="Genomic_DNA"/>
</dbReference>
<dbReference type="GO" id="GO:0006183">
    <property type="term" value="P:GTP biosynthetic process"/>
    <property type="evidence" value="ECO:0007669"/>
    <property type="project" value="UniProtKB-UniRule"/>
</dbReference>
<keyword evidence="11 13" id="KW-0460">Magnesium</keyword>
<evidence type="ECO:0000256" key="1">
    <source>
        <dbReference type="ARBA" id="ARBA00008142"/>
    </source>
</evidence>
<feature type="binding site" evidence="13 14">
    <location>
        <position position="86"/>
    </location>
    <ligand>
        <name>ATP</name>
        <dbReference type="ChEBI" id="CHEBI:30616"/>
    </ligand>
</feature>
<dbReference type="NCBIfam" id="NF001908">
    <property type="entry name" value="PRK00668.1"/>
    <property type="match status" value="1"/>
</dbReference>
<organism evidence="18 19">
    <name type="scientific">Ehrlichia ruminantium</name>
    <name type="common">heartwater rickettsia</name>
    <name type="synonym">Cowdria ruminantium</name>
    <dbReference type="NCBI Taxonomy" id="779"/>
    <lineage>
        <taxon>Bacteria</taxon>
        <taxon>Pseudomonadati</taxon>
        <taxon>Pseudomonadota</taxon>
        <taxon>Alphaproteobacteria</taxon>
        <taxon>Rickettsiales</taxon>
        <taxon>Anaplasmataceae</taxon>
        <taxon>Ehrlichia</taxon>
    </lineage>
</organism>
<evidence type="ECO:0000256" key="13">
    <source>
        <dbReference type="HAMAP-Rule" id="MF_00451"/>
    </source>
</evidence>
<dbReference type="SMART" id="SM00562">
    <property type="entry name" value="NDK"/>
    <property type="match status" value="1"/>
</dbReference>
<dbReference type="GO" id="GO:0004550">
    <property type="term" value="F:nucleoside diphosphate kinase activity"/>
    <property type="evidence" value="ECO:0007669"/>
    <property type="project" value="UniProtKB-UniRule"/>
</dbReference>
<keyword evidence="4 13" id="KW-0963">Cytoplasm</keyword>
<dbReference type="GO" id="GO:0006228">
    <property type="term" value="P:UTP biosynthetic process"/>
    <property type="evidence" value="ECO:0007669"/>
    <property type="project" value="UniProtKB-UniRule"/>
</dbReference>
<dbReference type="Proteomes" id="UP000422822">
    <property type="component" value="Chromosome"/>
</dbReference>
<dbReference type="FunFam" id="3.30.70.141:FF:000003">
    <property type="entry name" value="Nucleoside diphosphate kinase"/>
    <property type="match status" value="1"/>
</dbReference>
<evidence type="ECO:0000313" key="19">
    <source>
        <dbReference type="Proteomes" id="UP000422822"/>
    </source>
</evidence>
<dbReference type="PANTHER" id="PTHR46161">
    <property type="entry name" value="NUCLEOSIDE DIPHOSPHATE KINASE"/>
    <property type="match status" value="1"/>
</dbReference>
<feature type="binding site" evidence="13 14">
    <location>
        <position position="113"/>
    </location>
    <ligand>
        <name>ATP</name>
        <dbReference type="ChEBI" id="CHEBI:30616"/>
    </ligand>
</feature>
<evidence type="ECO:0000256" key="11">
    <source>
        <dbReference type="ARBA" id="ARBA00022842"/>
    </source>
</evidence>
<dbReference type="AlphaFoldDB" id="A0AAE6QAT2"/>
<dbReference type="PANTHER" id="PTHR46161:SF3">
    <property type="entry name" value="NUCLEOSIDE DIPHOSPHATE KINASE DDB_G0292928-RELATED"/>
    <property type="match status" value="1"/>
</dbReference>
<feature type="binding site" evidence="13 14">
    <location>
        <position position="10"/>
    </location>
    <ligand>
        <name>ATP</name>
        <dbReference type="ChEBI" id="CHEBI:30616"/>
    </ligand>
</feature>
<dbReference type="GO" id="GO:0005524">
    <property type="term" value="F:ATP binding"/>
    <property type="evidence" value="ECO:0007669"/>
    <property type="project" value="UniProtKB-UniRule"/>
</dbReference>
<dbReference type="InterPro" id="IPR001564">
    <property type="entry name" value="Nucleoside_diP_kinase"/>
</dbReference>
<keyword evidence="10 13" id="KW-0067">ATP-binding</keyword>
<dbReference type="GO" id="GO:0006241">
    <property type="term" value="P:CTP biosynthetic process"/>
    <property type="evidence" value="ECO:0007669"/>
    <property type="project" value="UniProtKB-UniRule"/>
</dbReference>
<dbReference type="Gene3D" id="3.30.70.141">
    <property type="entry name" value="Nucleoside diphosphate kinase-like domain"/>
    <property type="match status" value="1"/>
</dbReference>
<accession>A0AAE6QAT2</accession>
<evidence type="ECO:0000259" key="17">
    <source>
        <dbReference type="SMART" id="SM00562"/>
    </source>
</evidence>
<comment type="function">
    <text evidence="13">Major role in the synthesis of nucleoside triphosphates other than ATP. The ATP gamma phosphate is transferred to the NDP beta phosphate via a ping-pong mechanism, using a phosphorylated active-site intermediate.</text>
</comment>
<evidence type="ECO:0000256" key="16">
    <source>
        <dbReference type="RuleBase" id="RU004013"/>
    </source>
</evidence>
<evidence type="ECO:0000256" key="7">
    <source>
        <dbReference type="ARBA" id="ARBA00022723"/>
    </source>
</evidence>
<comment type="subunit">
    <text evidence="13">Homotetramer.</text>
</comment>
<dbReference type="GO" id="GO:0005737">
    <property type="term" value="C:cytoplasm"/>
    <property type="evidence" value="ECO:0007669"/>
    <property type="project" value="UniProtKB-SubCell"/>
</dbReference>
<dbReference type="SUPFAM" id="SSF54919">
    <property type="entry name" value="Nucleoside diphosphate kinase, NDK"/>
    <property type="match status" value="1"/>
</dbReference>
<name>A0AAE6QAT2_EHRRU</name>
<evidence type="ECO:0000256" key="4">
    <source>
        <dbReference type="ARBA" id="ARBA00022490"/>
    </source>
</evidence>
<dbReference type="Pfam" id="PF00334">
    <property type="entry name" value="NDK"/>
    <property type="match status" value="1"/>
</dbReference>
<proteinExistence type="inferred from homology"/>
<dbReference type="PRINTS" id="PR01243">
    <property type="entry name" value="NUCDPKINASE"/>
</dbReference>